<dbReference type="Proteomes" id="UP000546464">
    <property type="component" value="Unassembled WGS sequence"/>
</dbReference>
<dbReference type="InterPro" id="IPR008929">
    <property type="entry name" value="Chondroitin_lyas"/>
</dbReference>
<protein>
    <submittedName>
        <fullName evidence="4">Alginate lyase family protein</fullName>
    </submittedName>
</protein>
<evidence type="ECO:0000313" key="5">
    <source>
        <dbReference type="Proteomes" id="UP000546464"/>
    </source>
</evidence>
<reference evidence="4 5" key="1">
    <citation type="submission" date="2020-07" db="EMBL/GenBank/DDBJ databases">
        <authorList>
            <person name="Feng X."/>
        </authorList>
    </citation>
    <scope>NUCLEOTIDE SEQUENCE [LARGE SCALE GENOMIC DNA]</scope>
    <source>
        <strain evidence="4 5">JCM31066</strain>
    </source>
</reference>
<dbReference type="InterPro" id="IPR008397">
    <property type="entry name" value="Alginate_lyase_dom"/>
</dbReference>
<dbReference type="GO" id="GO:0042597">
    <property type="term" value="C:periplasmic space"/>
    <property type="evidence" value="ECO:0007669"/>
    <property type="project" value="InterPro"/>
</dbReference>
<dbReference type="AlphaFoldDB" id="A0A842HGA9"/>
<keyword evidence="5" id="KW-1185">Reference proteome</keyword>
<dbReference type="SUPFAM" id="SSF48230">
    <property type="entry name" value="Chondroitin AC/alginate lyase"/>
    <property type="match status" value="1"/>
</dbReference>
<keyword evidence="2 4" id="KW-0456">Lyase</keyword>
<organism evidence="4 5">
    <name type="scientific">Ruficoccus amylovorans</name>
    <dbReference type="NCBI Taxonomy" id="1804625"/>
    <lineage>
        <taxon>Bacteria</taxon>
        <taxon>Pseudomonadati</taxon>
        <taxon>Verrucomicrobiota</taxon>
        <taxon>Opitutia</taxon>
        <taxon>Puniceicoccales</taxon>
        <taxon>Cerasicoccaceae</taxon>
        <taxon>Ruficoccus</taxon>
    </lineage>
</organism>
<comment type="caution">
    <text evidence="4">The sequence shown here is derived from an EMBL/GenBank/DDBJ whole genome shotgun (WGS) entry which is preliminary data.</text>
</comment>
<evidence type="ECO:0000313" key="4">
    <source>
        <dbReference type="EMBL" id="MBC2595452.1"/>
    </source>
</evidence>
<accession>A0A842HGA9</accession>
<keyword evidence="1" id="KW-0732">Signal</keyword>
<sequence>MVRCVLWWSSQDGEFMFFLHHPLKTSLIAGWLLFTMASVSGIAQASYGAVAAGQGVFLSADRIRQLQTRVASHTEPNYSAYLEMKSLADASLEREPHTPVDGHWQVPGFYQDTVGHRAAKNGLRDDANIAYALALTYRMTGDPAYAVAAARLVRAWTMVTQLEAGDDSSLSFSYHFPAMIFAADLLRGSDAWSAEDEIQFQHYLNLVKTQLRTWPVWHRDNNWGNWGLVLGFAIAAYNGDQQLFDEATHRWMELIPIQMDDRGHLVKEVRRNQGRGEHGIWYSHFTIGASVIAAEIARINGVDLFDYTSKDGRKLQTAFDTLAGWVRNPASFPYYTGDLSQLHAINYVGYYEILSGRWSNPDAAASLATERPTHMEHCAPYLSFTHAEIPVEAQAPPDPLP</sequence>
<name>A0A842HGA9_9BACT</name>
<gene>
    <name evidence="4" type="ORF">H5P28_14390</name>
</gene>
<evidence type="ECO:0000256" key="1">
    <source>
        <dbReference type="ARBA" id="ARBA00022729"/>
    </source>
</evidence>
<dbReference type="Gene3D" id="1.50.10.100">
    <property type="entry name" value="Chondroitin AC/alginate lyase"/>
    <property type="match status" value="1"/>
</dbReference>
<dbReference type="EMBL" id="JACHVB010000042">
    <property type="protein sequence ID" value="MBC2595452.1"/>
    <property type="molecule type" value="Genomic_DNA"/>
</dbReference>
<proteinExistence type="predicted"/>
<dbReference type="RefSeq" id="WP_185676408.1">
    <property type="nucleotide sequence ID" value="NZ_JACHVB010000042.1"/>
</dbReference>
<evidence type="ECO:0000256" key="2">
    <source>
        <dbReference type="ARBA" id="ARBA00023239"/>
    </source>
</evidence>
<dbReference type="Pfam" id="PF05426">
    <property type="entry name" value="Alginate_lyase"/>
    <property type="match status" value="1"/>
</dbReference>
<evidence type="ECO:0000259" key="3">
    <source>
        <dbReference type="Pfam" id="PF05426"/>
    </source>
</evidence>
<dbReference type="GO" id="GO:0016829">
    <property type="term" value="F:lyase activity"/>
    <property type="evidence" value="ECO:0007669"/>
    <property type="project" value="UniProtKB-KW"/>
</dbReference>
<feature type="domain" description="Alginate lyase" evidence="3">
    <location>
        <begin position="99"/>
        <end position="332"/>
    </location>
</feature>